<reference evidence="1 2" key="1">
    <citation type="submission" date="2024-01" db="EMBL/GenBank/DDBJ databases">
        <title>The genomes of 5 underutilized Papilionoideae crops provide insights into root nodulation and disease resistanc.</title>
        <authorList>
            <person name="Jiang F."/>
        </authorList>
    </citation>
    <scope>NUCLEOTIDE SEQUENCE [LARGE SCALE GENOMIC DNA]</scope>
    <source>
        <strain evidence="1">DUOXIRENSHENG_FW03</strain>
        <tissue evidence="1">Leaves</tissue>
    </source>
</reference>
<accession>A0AAN9RU16</accession>
<evidence type="ECO:0000313" key="1">
    <source>
        <dbReference type="EMBL" id="KAK7383260.1"/>
    </source>
</evidence>
<dbReference type="Proteomes" id="UP001386955">
    <property type="component" value="Unassembled WGS sequence"/>
</dbReference>
<dbReference type="EMBL" id="JAYMYS010000008">
    <property type="protein sequence ID" value="KAK7383260.1"/>
    <property type="molecule type" value="Genomic_DNA"/>
</dbReference>
<dbReference type="AlphaFoldDB" id="A0AAN9RU16"/>
<protein>
    <submittedName>
        <fullName evidence="1">Uncharacterized protein</fullName>
    </submittedName>
</protein>
<keyword evidence="2" id="KW-1185">Reference proteome</keyword>
<comment type="caution">
    <text evidence="1">The sequence shown here is derived from an EMBL/GenBank/DDBJ whole genome shotgun (WGS) entry which is preliminary data.</text>
</comment>
<name>A0AAN9RU16_PSOTE</name>
<gene>
    <name evidence="1" type="ORF">VNO78_28934</name>
</gene>
<sequence>MVTGHASLDIDISREGGWGDERERVFASKEGSIMKREKIDRQKWICKHAVVSADSGSRRSAQGHNTS</sequence>
<proteinExistence type="predicted"/>
<evidence type="ECO:0000313" key="2">
    <source>
        <dbReference type="Proteomes" id="UP001386955"/>
    </source>
</evidence>
<organism evidence="1 2">
    <name type="scientific">Psophocarpus tetragonolobus</name>
    <name type="common">Winged bean</name>
    <name type="synonym">Dolichos tetragonolobus</name>
    <dbReference type="NCBI Taxonomy" id="3891"/>
    <lineage>
        <taxon>Eukaryota</taxon>
        <taxon>Viridiplantae</taxon>
        <taxon>Streptophyta</taxon>
        <taxon>Embryophyta</taxon>
        <taxon>Tracheophyta</taxon>
        <taxon>Spermatophyta</taxon>
        <taxon>Magnoliopsida</taxon>
        <taxon>eudicotyledons</taxon>
        <taxon>Gunneridae</taxon>
        <taxon>Pentapetalae</taxon>
        <taxon>rosids</taxon>
        <taxon>fabids</taxon>
        <taxon>Fabales</taxon>
        <taxon>Fabaceae</taxon>
        <taxon>Papilionoideae</taxon>
        <taxon>50 kb inversion clade</taxon>
        <taxon>NPAAA clade</taxon>
        <taxon>indigoferoid/millettioid clade</taxon>
        <taxon>Phaseoleae</taxon>
        <taxon>Psophocarpus</taxon>
    </lineage>
</organism>